<proteinExistence type="predicted"/>
<gene>
    <name evidence="1" type="ORF">PPERSA_08891</name>
</gene>
<dbReference type="EMBL" id="LDAU01000188">
    <property type="protein sequence ID" value="KRX00498.1"/>
    <property type="molecule type" value="Genomic_DNA"/>
</dbReference>
<evidence type="ECO:0000313" key="2">
    <source>
        <dbReference type="Proteomes" id="UP000054937"/>
    </source>
</evidence>
<dbReference type="AlphaFoldDB" id="A0A0V0QE75"/>
<name>A0A0V0QE75_PSEPJ</name>
<reference evidence="1 2" key="1">
    <citation type="journal article" date="2015" name="Sci. Rep.">
        <title>Genome of the facultative scuticociliatosis pathogen Pseudocohnilembus persalinus provides insight into its virulence through horizontal gene transfer.</title>
        <authorList>
            <person name="Xiong J."/>
            <person name="Wang G."/>
            <person name="Cheng J."/>
            <person name="Tian M."/>
            <person name="Pan X."/>
            <person name="Warren A."/>
            <person name="Jiang C."/>
            <person name="Yuan D."/>
            <person name="Miao W."/>
        </authorList>
    </citation>
    <scope>NUCLEOTIDE SEQUENCE [LARGE SCALE GENOMIC DNA]</scope>
    <source>
        <strain evidence="1">36N120E</strain>
    </source>
</reference>
<accession>A0A0V0QE75</accession>
<keyword evidence="2" id="KW-1185">Reference proteome</keyword>
<dbReference type="Proteomes" id="UP000054937">
    <property type="component" value="Unassembled WGS sequence"/>
</dbReference>
<comment type="caution">
    <text evidence="1">The sequence shown here is derived from an EMBL/GenBank/DDBJ whole genome shotgun (WGS) entry which is preliminary data.</text>
</comment>
<protein>
    <submittedName>
        <fullName evidence="1">Uncharacterized protein</fullName>
    </submittedName>
</protein>
<evidence type="ECO:0000313" key="1">
    <source>
        <dbReference type="EMBL" id="KRX00498.1"/>
    </source>
</evidence>
<sequence length="175" mass="20616">MIVDQLKYSGCSKILNKSCYICGSFNHQEAKCGICNYKPNKQNLIDRINYSIPQKRNQHIQRQNDDQQEKFIRSNTGFKNKQNNNCITLKQARDKILQQPNLRTHIKSMQLILNKSKNNFETSSDESINDSFNTYNSLNEIDNHSTTYQDNQSQYQKPLNYIYEEYDQIKQSGEQ</sequence>
<organism evidence="1 2">
    <name type="scientific">Pseudocohnilembus persalinus</name>
    <name type="common">Ciliate</name>
    <dbReference type="NCBI Taxonomy" id="266149"/>
    <lineage>
        <taxon>Eukaryota</taxon>
        <taxon>Sar</taxon>
        <taxon>Alveolata</taxon>
        <taxon>Ciliophora</taxon>
        <taxon>Intramacronucleata</taxon>
        <taxon>Oligohymenophorea</taxon>
        <taxon>Scuticociliatia</taxon>
        <taxon>Philasterida</taxon>
        <taxon>Pseudocohnilembidae</taxon>
        <taxon>Pseudocohnilembus</taxon>
    </lineage>
</organism>
<dbReference type="InParanoid" id="A0A0V0QE75"/>